<name>A0A1W1E771_9ZZZZ</name>
<protein>
    <recommendedName>
        <fullName evidence="2">Carboxypeptidase regulatory-like domain-containing protein</fullName>
    </recommendedName>
</protein>
<reference evidence="1" key="1">
    <citation type="submission" date="2016-10" db="EMBL/GenBank/DDBJ databases">
        <authorList>
            <person name="de Groot N.N."/>
        </authorList>
    </citation>
    <scope>NUCLEOTIDE SEQUENCE</scope>
</reference>
<organism evidence="1">
    <name type="scientific">hydrothermal vent metagenome</name>
    <dbReference type="NCBI Taxonomy" id="652676"/>
    <lineage>
        <taxon>unclassified sequences</taxon>
        <taxon>metagenomes</taxon>
        <taxon>ecological metagenomes</taxon>
    </lineage>
</organism>
<dbReference type="PROSITE" id="PS51257">
    <property type="entry name" value="PROKAR_LIPOPROTEIN"/>
    <property type="match status" value="1"/>
</dbReference>
<dbReference type="EMBL" id="FPIB01000003">
    <property type="protein sequence ID" value="SFV89822.1"/>
    <property type="molecule type" value="Genomic_DNA"/>
</dbReference>
<evidence type="ECO:0000313" key="1">
    <source>
        <dbReference type="EMBL" id="SFV89822.1"/>
    </source>
</evidence>
<dbReference type="SUPFAM" id="SSF117074">
    <property type="entry name" value="Hypothetical protein PA1324"/>
    <property type="match status" value="1"/>
</dbReference>
<dbReference type="AlphaFoldDB" id="A0A1W1E771"/>
<proteinExistence type="predicted"/>
<gene>
    <name evidence="1" type="ORF">MNB_SV-4-1005</name>
</gene>
<sequence length="212" mass="23744">MIIQKRIVGVVGIVLLVLLTGCVQRGLPTLPGESGYAHGWSSAEESENIDISDLDQNLTESETVITEEGDKVARIPFPVEEYARLHRIGKGTIKGKIYLTDGYDRKVFGKGTRLYLNPKTSYSDQWYEESYIGGHKMQKADDRLFNYLRFTSSDQNGNFAFYGVPSGSYYLIGTVTCGTECGYDRPTQRRIATLVTVRGNQIVQKDLSGQMY</sequence>
<accession>A0A1W1E771</accession>
<evidence type="ECO:0008006" key="2">
    <source>
        <dbReference type="Google" id="ProtNLM"/>
    </source>
</evidence>